<evidence type="ECO:0000256" key="4">
    <source>
        <dbReference type="ARBA" id="ARBA00022989"/>
    </source>
</evidence>
<evidence type="ECO:0000256" key="5">
    <source>
        <dbReference type="ARBA" id="ARBA00023136"/>
    </source>
</evidence>
<keyword evidence="4 6" id="KW-1133">Transmembrane helix</keyword>
<accession>A0A835YNC4</accession>
<sequence>MWRPRAAKNISDAYQQLGRARRVRPRHRGLKSEAVQPGAAESRSINIIQSYSRLLETNPIATKALTSAAIAGMGDIGCQIYTNRGLAAAAAGAGEAGSNAGAADGAATWGSTSQQRHLDWTRCARFMLLSGALFAPAAHAWYGLLGRLLPGQTLMVATKRMALDQFVFSPVFVGVFFSALMVLEGEAARIPDKLRQDYWTTLVSNWTLWMPAQLANFRLVPLQYQVGAANCVGLFWNAYLSFQSFKKIKSAPQSQPEPAPHAHNVSYASSPLAANGAYPKHSAVEVRVATRKS</sequence>
<evidence type="ECO:0000313" key="9">
    <source>
        <dbReference type="Proteomes" id="UP000664859"/>
    </source>
</evidence>
<gene>
    <name evidence="8" type="ORF">JKP88DRAFT_264641</name>
</gene>
<name>A0A835YNC4_9STRA</name>
<dbReference type="PANTHER" id="PTHR11266">
    <property type="entry name" value="PEROXISOMAL MEMBRANE PROTEIN 2, PXMP2 MPV17"/>
    <property type="match status" value="1"/>
</dbReference>
<dbReference type="GO" id="GO:0005737">
    <property type="term" value="C:cytoplasm"/>
    <property type="evidence" value="ECO:0007669"/>
    <property type="project" value="TreeGrafter"/>
</dbReference>
<protein>
    <submittedName>
        <fullName evidence="8">Uncharacterized protein</fullName>
    </submittedName>
</protein>
<feature type="compositionally biased region" description="Basic residues" evidence="7">
    <location>
        <begin position="19"/>
        <end position="29"/>
    </location>
</feature>
<evidence type="ECO:0000256" key="6">
    <source>
        <dbReference type="RuleBase" id="RU363053"/>
    </source>
</evidence>
<feature type="region of interest" description="Disordered" evidence="7">
    <location>
        <begin position="18"/>
        <end position="37"/>
    </location>
</feature>
<keyword evidence="3 6" id="KW-0812">Transmembrane</keyword>
<keyword evidence="5 6" id="KW-0472">Membrane</keyword>
<dbReference type="OrthoDB" id="430207at2759"/>
<dbReference type="InterPro" id="IPR007248">
    <property type="entry name" value="Mpv17_PMP22"/>
</dbReference>
<proteinExistence type="inferred from homology"/>
<reference evidence="8" key="1">
    <citation type="submission" date="2021-02" db="EMBL/GenBank/DDBJ databases">
        <title>First Annotated Genome of the Yellow-green Alga Tribonema minus.</title>
        <authorList>
            <person name="Mahan K.M."/>
        </authorList>
    </citation>
    <scope>NUCLEOTIDE SEQUENCE</scope>
    <source>
        <strain evidence="8">UTEX B ZZ1240</strain>
    </source>
</reference>
<evidence type="ECO:0000256" key="1">
    <source>
        <dbReference type="ARBA" id="ARBA00004141"/>
    </source>
</evidence>
<comment type="caution">
    <text evidence="8">The sequence shown here is derived from an EMBL/GenBank/DDBJ whole genome shotgun (WGS) entry which is preliminary data.</text>
</comment>
<dbReference type="Proteomes" id="UP000664859">
    <property type="component" value="Unassembled WGS sequence"/>
</dbReference>
<comment type="subcellular location">
    <subcellularLocation>
        <location evidence="1">Membrane</location>
        <topology evidence="1">Multi-pass membrane protein</topology>
    </subcellularLocation>
</comment>
<organism evidence="8 9">
    <name type="scientific">Tribonema minus</name>
    <dbReference type="NCBI Taxonomy" id="303371"/>
    <lineage>
        <taxon>Eukaryota</taxon>
        <taxon>Sar</taxon>
        <taxon>Stramenopiles</taxon>
        <taxon>Ochrophyta</taxon>
        <taxon>PX clade</taxon>
        <taxon>Xanthophyceae</taxon>
        <taxon>Tribonematales</taxon>
        <taxon>Tribonemataceae</taxon>
        <taxon>Tribonema</taxon>
    </lineage>
</organism>
<dbReference type="EMBL" id="JAFCMP010000515">
    <property type="protein sequence ID" value="KAG5178425.1"/>
    <property type="molecule type" value="Genomic_DNA"/>
</dbReference>
<feature type="transmembrane region" description="Helical" evidence="6">
    <location>
        <begin position="165"/>
        <end position="183"/>
    </location>
</feature>
<evidence type="ECO:0000313" key="8">
    <source>
        <dbReference type="EMBL" id="KAG5178425.1"/>
    </source>
</evidence>
<evidence type="ECO:0000256" key="3">
    <source>
        <dbReference type="ARBA" id="ARBA00022692"/>
    </source>
</evidence>
<evidence type="ECO:0000256" key="2">
    <source>
        <dbReference type="ARBA" id="ARBA00006824"/>
    </source>
</evidence>
<dbReference type="AlphaFoldDB" id="A0A835YNC4"/>
<keyword evidence="9" id="KW-1185">Reference proteome</keyword>
<dbReference type="PANTHER" id="PTHR11266:SF80">
    <property type="entry name" value="PEROXISOMAL MEMBRANE PROTEIN 2"/>
    <property type="match status" value="1"/>
</dbReference>
<feature type="transmembrane region" description="Helical" evidence="6">
    <location>
        <begin position="126"/>
        <end position="145"/>
    </location>
</feature>
<dbReference type="Pfam" id="PF04117">
    <property type="entry name" value="Mpv17_PMP22"/>
    <property type="match status" value="1"/>
</dbReference>
<dbReference type="GO" id="GO:0016020">
    <property type="term" value="C:membrane"/>
    <property type="evidence" value="ECO:0007669"/>
    <property type="project" value="UniProtKB-SubCell"/>
</dbReference>
<comment type="similarity">
    <text evidence="2 6">Belongs to the peroxisomal membrane protein PXMP2/4 family.</text>
</comment>
<evidence type="ECO:0000256" key="7">
    <source>
        <dbReference type="SAM" id="MobiDB-lite"/>
    </source>
</evidence>